<evidence type="ECO:0000259" key="7">
    <source>
        <dbReference type="PROSITE" id="PS50850"/>
    </source>
</evidence>
<dbReference type="EMBL" id="KZ821642">
    <property type="protein sequence ID" value="PYH64602.1"/>
    <property type="molecule type" value="Genomic_DNA"/>
</dbReference>
<evidence type="ECO:0000256" key="5">
    <source>
        <dbReference type="SAM" id="MobiDB-lite"/>
    </source>
</evidence>
<dbReference type="Proteomes" id="UP000248405">
    <property type="component" value="Unassembled WGS sequence"/>
</dbReference>
<dbReference type="InterPro" id="IPR036259">
    <property type="entry name" value="MFS_trans_sf"/>
</dbReference>
<feature type="transmembrane region" description="Helical" evidence="6">
    <location>
        <begin position="486"/>
        <end position="506"/>
    </location>
</feature>
<feature type="compositionally biased region" description="Low complexity" evidence="5">
    <location>
        <begin position="644"/>
        <end position="659"/>
    </location>
</feature>
<feature type="transmembrane region" description="Helical" evidence="6">
    <location>
        <begin position="206"/>
        <end position="224"/>
    </location>
</feature>
<feature type="transmembrane region" description="Helical" evidence="6">
    <location>
        <begin position="356"/>
        <end position="383"/>
    </location>
</feature>
<evidence type="ECO:0000256" key="1">
    <source>
        <dbReference type="ARBA" id="ARBA00004141"/>
    </source>
</evidence>
<feature type="transmembrane region" description="Helical" evidence="6">
    <location>
        <begin position="555"/>
        <end position="582"/>
    </location>
</feature>
<dbReference type="Gene3D" id="1.20.1250.20">
    <property type="entry name" value="MFS general substrate transporter like domains"/>
    <property type="match status" value="1"/>
</dbReference>
<dbReference type="SUPFAM" id="SSF103473">
    <property type="entry name" value="MFS general substrate transporter"/>
    <property type="match status" value="2"/>
</dbReference>
<evidence type="ECO:0000313" key="8">
    <source>
        <dbReference type="EMBL" id="PYH64602.1"/>
    </source>
</evidence>
<feature type="transmembrane region" description="Helical" evidence="6">
    <location>
        <begin position="448"/>
        <end position="466"/>
    </location>
</feature>
<gene>
    <name evidence="8" type="ORF">BO88DRAFT_446834</name>
</gene>
<feature type="compositionally biased region" description="Basic and acidic residues" evidence="5">
    <location>
        <begin position="36"/>
        <end position="45"/>
    </location>
</feature>
<evidence type="ECO:0000256" key="6">
    <source>
        <dbReference type="SAM" id="Phobius"/>
    </source>
</evidence>
<feature type="region of interest" description="Disordered" evidence="5">
    <location>
        <begin position="1"/>
        <end position="57"/>
    </location>
</feature>
<dbReference type="PROSITE" id="PS50850">
    <property type="entry name" value="MFS"/>
    <property type="match status" value="1"/>
</dbReference>
<dbReference type="GO" id="GO:0022857">
    <property type="term" value="F:transmembrane transporter activity"/>
    <property type="evidence" value="ECO:0007669"/>
    <property type="project" value="InterPro"/>
</dbReference>
<dbReference type="PRINTS" id="PR01036">
    <property type="entry name" value="TCRTETB"/>
</dbReference>
<feature type="transmembrane region" description="Helical" evidence="6">
    <location>
        <begin position="307"/>
        <end position="327"/>
    </location>
</feature>
<evidence type="ECO:0000256" key="3">
    <source>
        <dbReference type="ARBA" id="ARBA00022989"/>
    </source>
</evidence>
<keyword evidence="2 6" id="KW-0812">Transmembrane</keyword>
<proteinExistence type="predicted"/>
<dbReference type="GeneID" id="37214907"/>
<feature type="transmembrane region" description="Helical" evidence="6">
    <location>
        <begin position="176"/>
        <end position="194"/>
    </location>
</feature>
<dbReference type="InterPro" id="IPR020846">
    <property type="entry name" value="MFS_dom"/>
</dbReference>
<feature type="transmembrane region" description="Helical" evidence="6">
    <location>
        <begin position="395"/>
        <end position="414"/>
    </location>
</feature>
<feature type="transmembrane region" description="Helical" evidence="6">
    <location>
        <begin position="81"/>
        <end position="106"/>
    </location>
</feature>
<feature type="transmembrane region" description="Helical" evidence="6">
    <location>
        <begin position="421"/>
        <end position="442"/>
    </location>
</feature>
<comment type="subcellular location">
    <subcellularLocation>
        <location evidence="1">Membrane</location>
        <topology evidence="1">Multi-pass membrane protein</topology>
    </subcellularLocation>
</comment>
<feature type="transmembrane region" description="Helical" evidence="6">
    <location>
        <begin position="150"/>
        <end position="170"/>
    </location>
</feature>
<dbReference type="OrthoDB" id="6770063at2759"/>
<keyword evidence="3 6" id="KW-1133">Transmembrane helix</keyword>
<feature type="transmembrane region" description="Helical" evidence="6">
    <location>
        <begin position="268"/>
        <end position="295"/>
    </location>
</feature>
<evidence type="ECO:0000313" key="9">
    <source>
        <dbReference type="Proteomes" id="UP000248405"/>
    </source>
</evidence>
<evidence type="ECO:0000256" key="4">
    <source>
        <dbReference type="ARBA" id="ARBA00023136"/>
    </source>
</evidence>
<dbReference type="PANTHER" id="PTHR23501:SF39">
    <property type="entry name" value="MULTIDRUG TRANSPORTER, PUTATIVE (AFU_ORTHOLOGUE AFUA_1G05010)-RELATED"/>
    <property type="match status" value="1"/>
</dbReference>
<feature type="region of interest" description="Disordered" evidence="5">
    <location>
        <begin position="623"/>
        <end position="672"/>
    </location>
</feature>
<dbReference type="GO" id="GO:0005886">
    <property type="term" value="C:plasma membrane"/>
    <property type="evidence" value="ECO:0007669"/>
    <property type="project" value="TreeGrafter"/>
</dbReference>
<reference evidence="8" key="1">
    <citation type="submission" date="2016-12" db="EMBL/GenBank/DDBJ databases">
        <title>The genomes of Aspergillus section Nigri reveals drivers in fungal speciation.</title>
        <authorList>
            <consortium name="DOE Joint Genome Institute"/>
            <person name="Vesth T.C."/>
            <person name="Nybo J."/>
            <person name="Theobald S."/>
            <person name="Brandl J."/>
            <person name="Frisvad J.C."/>
            <person name="Nielsen K.F."/>
            <person name="Lyhne E.K."/>
            <person name="Kogle M.E."/>
            <person name="Kuo A."/>
            <person name="Riley R."/>
            <person name="Clum A."/>
            <person name="Nolan M."/>
            <person name="Lipzen A."/>
            <person name="Salamov A."/>
            <person name="Henrissat B."/>
            <person name="Wiebenga A."/>
            <person name="De Vries R.P."/>
            <person name="Grigoriev I.V."/>
            <person name="Mortensen U.H."/>
            <person name="Andersen M.R."/>
            <person name="Baker S.E."/>
        </authorList>
    </citation>
    <scope>NUCLEOTIDE SEQUENCE [LARGE SCALE GENOMIC DNA]</scope>
    <source>
        <strain evidence="8">CBS 113365</strain>
    </source>
</reference>
<evidence type="ECO:0000256" key="2">
    <source>
        <dbReference type="ARBA" id="ARBA00022692"/>
    </source>
</evidence>
<dbReference type="PANTHER" id="PTHR23501">
    <property type="entry name" value="MAJOR FACILITATOR SUPERFAMILY"/>
    <property type="match status" value="1"/>
</dbReference>
<dbReference type="InterPro" id="IPR011701">
    <property type="entry name" value="MFS"/>
</dbReference>
<dbReference type="AlphaFoldDB" id="A0A319C6Z3"/>
<accession>A0A319C6Z3</accession>
<keyword evidence="9" id="KW-1185">Reference proteome</keyword>
<organism evidence="8 9">
    <name type="scientific">Aspergillus vadensis (strain CBS 113365 / IMI 142717 / IBT 24658)</name>
    <dbReference type="NCBI Taxonomy" id="1448311"/>
    <lineage>
        <taxon>Eukaryota</taxon>
        <taxon>Fungi</taxon>
        <taxon>Dikarya</taxon>
        <taxon>Ascomycota</taxon>
        <taxon>Pezizomycotina</taxon>
        <taxon>Eurotiomycetes</taxon>
        <taxon>Eurotiomycetidae</taxon>
        <taxon>Eurotiales</taxon>
        <taxon>Aspergillaceae</taxon>
        <taxon>Aspergillus</taxon>
        <taxon>Aspergillus subgen. Circumdati</taxon>
    </lineage>
</organism>
<feature type="transmembrane region" description="Helical" evidence="6">
    <location>
        <begin position="230"/>
        <end position="248"/>
    </location>
</feature>
<sequence>MIKAYKYISQKTKDSKSPTSKPPCAHRSQWYQLESTNREDSESLGRPRSGSTKELSPATDTEKCSLCKEQKHNARVYRVKLIAGLTLPFTLSTLDLTIVATATSTIASHFNQFDELNWIITAFSLTSTTFIPIFGQLADVFGRHIILQTALFLMLIGSVLCAAAQTWGMLLLGRALQGIGSAGLNNIIMIVLADKVSLKENARNKSLFTIFGGVGYAVGPVIGGNWRYCFVVPIPIAVLSHIMIFVLLRNDLVEGTMFKKGSRWSSILPALATIDLGGSVLFIFGVGLIILATTWGGATYSWSSPQVLAPLIIGAICFIAFFVYEYLLEPGKLFARIFPKHVAMVPYSLFERRDTIWLAIVNFSTGVASYSIFYFVSIYYILVAGYSASKAGLDLLYYIPGLGAGVYLAIYFCNGFPRQTFFPLLLGAVLSTVGLSVVAYAISAQKTSLLSGMVVITGAGVGLRLMPSSLHTVGIWPERIAPAMSLMQVSLPFGGTLGLTIMTSVFNNKFGRSSAITGLEGTGSSLNVHDTNSLAFLNNLPAAVQDSVHMAAKDAIMWAFISIIPIIGLSLVTTTIMGNVWVNVRAKEDGEHAGGTNTEDGRSEVIHIPYLWALAKVTSPLPSFHTRDDANESNPTGHHHHPQAHQQAHLITTTTTPPTRQHRIDTLDSIDP</sequence>
<protein>
    <submittedName>
        <fullName evidence="8">MFS multidrug transporter</fullName>
    </submittedName>
</protein>
<dbReference type="Pfam" id="PF07690">
    <property type="entry name" value="MFS_1"/>
    <property type="match status" value="1"/>
</dbReference>
<feature type="transmembrane region" description="Helical" evidence="6">
    <location>
        <begin position="118"/>
        <end position="138"/>
    </location>
</feature>
<feature type="domain" description="Major facilitator superfamily (MFS) profile" evidence="7">
    <location>
        <begin position="81"/>
        <end position="532"/>
    </location>
</feature>
<dbReference type="RefSeq" id="XP_025558396.1">
    <property type="nucleotide sequence ID" value="XM_025710315.1"/>
</dbReference>
<keyword evidence="4 6" id="KW-0472">Membrane</keyword>
<name>A0A319C6Z3_ASPVC</name>